<protein>
    <recommendedName>
        <fullName evidence="7">Polysaccharide biosynthesis tyrosine autokinase</fullName>
    </recommendedName>
</protein>
<evidence type="ECO:0000256" key="2">
    <source>
        <dbReference type="ARBA" id="ARBA00022840"/>
    </source>
</evidence>
<dbReference type="Proteomes" id="UP001277761">
    <property type="component" value="Unassembled WGS sequence"/>
</dbReference>
<comment type="caution">
    <text evidence="5">The sequence shown here is derived from an EMBL/GenBank/DDBJ whole genome shotgun (WGS) entry which is preliminary data.</text>
</comment>
<dbReference type="SUPFAM" id="SSF52540">
    <property type="entry name" value="P-loop containing nucleoside triphosphate hydrolases"/>
    <property type="match status" value="1"/>
</dbReference>
<keyword evidence="1" id="KW-0547">Nucleotide-binding</keyword>
<keyword evidence="3" id="KW-0175">Coiled coil</keyword>
<dbReference type="PANTHER" id="PTHR32309">
    <property type="entry name" value="TYROSINE-PROTEIN KINASE"/>
    <property type="match status" value="1"/>
</dbReference>
<evidence type="ECO:0000313" key="5">
    <source>
        <dbReference type="EMBL" id="MDX8153482.1"/>
    </source>
</evidence>
<keyword evidence="4" id="KW-0472">Membrane</keyword>
<evidence type="ECO:0008006" key="7">
    <source>
        <dbReference type="Google" id="ProtNLM"/>
    </source>
</evidence>
<evidence type="ECO:0000256" key="1">
    <source>
        <dbReference type="ARBA" id="ARBA00022741"/>
    </source>
</evidence>
<feature type="coiled-coil region" evidence="3">
    <location>
        <begin position="156"/>
        <end position="190"/>
    </location>
</feature>
<dbReference type="CDD" id="cd05387">
    <property type="entry name" value="BY-kinase"/>
    <property type="match status" value="1"/>
</dbReference>
<feature type="transmembrane region" description="Helical" evidence="4">
    <location>
        <begin position="230"/>
        <end position="248"/>
    </location>
</feature>
<feature type="transmembrane region" description="Helical" evidence="4">
    <location>
        <begin position="23"/>
        <end position="43"/>
    </location>
</feature>
<dbReference type="Gene3D" id="3.40.50.300">
    <property type="entry name" value="P-loop containing nucleotide triphosphate hydrolases"/>
    <property type="match status" value="1"/>
</dbReference>
<evidence type="ECO:0000256" key="3">
    <source>
        <dbReference type="SAM" id="Coils"/>
    </source>
</evidence>
<evidence type="ECO:0000256" key="4">
    <source>
        <dbReference type="SAM" id="Phobius"/>
    </source>
</evidence>
<dbReference type="InterPro" id="IPR027417">
    <property type="entry name" value="P-loop_NTPase"/>
</dbReference>
<keyword evidence="4" id="KW-0812">Transmembrane</keyword>
<gene>
    <name evidence="5" type="ORF">SK069_17925</name>
</gene>
<dbReference type="InterPro" id="IPR050445">
    <property type="entry name" value="Bact_polysacc_biosynth/exp"/>
</dbReference>
<dbReference type="RefSeq" id="WP_319955632.1">
    <property type="nucleotide sequence ID" value="NZ_JAXAVX010000015.1"/>
</dbReference>
<keyword evidence="6" id="KW-1185">Reference proteome</keyword>
<keyword evidence="2" id="KW-0067">ATP-binding</keyword>
<accession>A0ABU4VQ41</accession>
<dbReference type="PANTHER" id="PTHR32309:SF31">
    <property type="entry name" value="CAPSULAR EXOPOLYSACCHARIDE FAMILY"/>
    <property type="match status" value="1"/>
</dbReference>
<sequence>MATAPEPRQADLRAVLGVLRRRALLILVTTSVVVAAAVGLSLLQEERYDSTVTLRFRPAALDAQLSGLIVDLPGDADRDQETNVGLLNLPVVRERAAARLGPPYTADDLESRVKIGTEGTSNLATITGSATTAREATRIANTMGSEFVAYRRDAVRQQVRRAIRALERRIEALEEDANSADEENRRELRTQQRNLDKLQVLDTVRSGDAEIAQPAVEPDSPAAPKPVTNAILGLILGLVLGLAFALAAEQLDRRYRRPEDLARDLGLQLLATVPQSSVLKADDGWRLGLDGAEAEAFRRLRTTLRHQGGGSVHSVLVTSASPTSGKTTVSLHLALAAAGVGDDVLLVETDLRRPRLAEVLELPAEEGISTWLGADEPAPVPPGGRFLLKTDRADDPDGEDHPRQLDGSVEVLLGGAPPPNPSEMLDSAPVRRMIEESQAHYDFVVLDAPPAGIVADPIPLAKQVDGVIIVARLGKESRDGLEALRDDLQDLGIPIIGVVATFGPRVESSYYSSYTASAR</sequence>
<evidence type="ECO:0000313" key="6">
    <source>
        <dbReference type="Proteomes" id="UP001277761"/>
    </source>
</evidence>
<proteinExistence type="predicted"/>
<keyword evidence="4" id="KW-1133">Transmembrane helix</keyword>
<name>A0ABU4VQ41_9ACTN</name>
<dbReference type="EMBL" id="JAXAVX010000015">
    <property type="protein sequence ID" value="MDX8153482.1"/>
    <property type="molecule type" value="Genomic_DNA"/>
</dbReference>
<reference evidence="5 6" key="1">
    <citation type="submission" date="2023-11" db="EMBL/GenBank/DDBJ databases">
        <authorList>
            <person name="Xu M."/>
            <person name="Jiang T."/>
        </authorList>
    </citation>
    <scope>NUCLEOTIDE SEQUENCE [LARGE SCALE GENOMIC DNA]</scope>
    <source>
        <strain evidence="5 6">SD</strain>
    </source>
</reference>
<organism evidence="5 6">
    <name type="scientific">Patulibacter brassicae</name>
    <dbReference type="NCBI Taxonomy" id="1705717"/>
    <lineage>
        <taxon>Bacteria</taxon>
        <taxon>Bacillati</taxon>
        <taxon>Actinomycetota</taxon>
        <taxon>Thermoleophilia</taxon>
        <taxon>Solirubrobacterales</taxon>
        <taxon>Patulibacteraceae</taxon>
        <taxon>Patulibacter</taxon>
    </lineage>
</organism>
<dbReference type="InterPro" id="IPR005702">
    <property type="entry name" value="Wzc-like_C"/>
</dbReference>